<dbReference type="OrthoDB" id="1828825at2"/>
<organism evidence="2 3">
    <name type="scientific">Ktedonobacter racemifer DSM 44963</name>
    <dbReference type="NCBI Taxonomy" id="485913"/>
    <lineage>
        <taxon>Bacteria</taxon>
        <taxon>Bacillati</taxon>
        <taxon>Chloroflexota</taxon>
        <taxon>Ktedonobacteria</taxon>
        <taxon>Ktedonobacterales</taxon>
        <taxon>Ktedonobacteraceae</taxon>
        <taxon>Ktedonobacter</taxon>
    </lineage>
</organism>
<dbReference type="STRING" id="485913.Krac_3891"/>
<reference evidence="2 3" key="1">
    <citation type="journal article" date="2011" name="Stand. Genomic Sci.">
        <title>Non-contiguous finished genome sequence and contextual data of the filamentous soil bacterium Ktedonobacter racemifer type strain (SOSP1-21).</title>
        <authorList>
            <person name="Chang Y.J."/>
            <person name="Land M."/>
            <person name="Hauser L."/>
            <person name="Chertkov O."/>
            <person name="Del Rio T.G."/>
            <person name="Nolan M."/>
            <person name="Copeland A."/>
            <person name="Tice H."/>
            <person name="Cheng J.F."/>
            <person name="Lucas S."/>
            <person name="Han C."/>
            <person name="Goodwin L."/>
            <person name="Pitluck S."/>
            <person name="Ivanova N."/>
            <person name="Ovchinikova G."/>
            <person name="Pati A."/>
            <person name="Chen A."/>
            <person name="Palaniappan K."/>
            <person name="Mavromatis K."/>
            <person name="Liolios K."/>
            <person name="Brettin T."/>
            <person name="Fiebig A."/>
            <person name="Rohde M."/>
            <person name="Abt B."/>
            <person name="Goker M."/>
            <person name="Detter J.C."/>
            <person name="Woyke T."/>
            <person name="Bristow J."/>
            <person name="Eisen J.A."/>
            <person name="Markowitz V."/>
            <person name="Hugenholtz P."/>
            <person name="Kyrpides N.C."/>
            <person name="Klenk H.P."/>
            <person name="Lapidus A."/>
        </authorList>
    </citation>
    <scope>NUCLEOTIDE SEQUENCE [LARGE SCALE GENOMIC DNA]</scope>
    <source>
        <strain evidence="3">DSM 44963</strain>
    </source>
</reference>
<evidence type="ECO:0000313" key="3">
    <source>
        <dbReference type="Proteomes" id="UP000004508"/>
    </source>
</evidence>
<evidence type="ECO:0000259" key="1">
    <source>
        <dbReference type="Pfam" id="PF13472"/>
    </source>
</evidence>
<dbReference type="AlphaFoldDB" id="D6U3J5"/>
<dbReference type="Pfam" id="PF13472">
    <property type="entry name" value="Lipase_GDSL_2"/>
    <property type="match status" value="1"/>
</dbReference>
<dbReference type="EMBL" id="ADVG01000004">
    <property type="protein sequence ID" value="EFH82985.1"/>
    <property type="molecule type" value="Genomic_DNA"/>
</dbReference>
<dbReference type="RefSeq" id="WP_007921491.1">
    <property type="nucleotide sequence ID" value="NZ_ADVG01000004.1"/>
</dbReference>
<accession>D6U3J5</accession>
<dbReference type="PANTHER" id="PTHR43784">
    <property type="entry name" value="GDSL-LIKE LIPASE/ACYLHYDROLASE, PUTATIVE (AFU_ORTHOLOGUE AFUA_2G00820)-RELATED"/>
    <property type="match status" value="1"/>
</dbReference>
<gene>
    <name evidence="2" type="ORF">Krac_3891</name>
</gene>
<dbReference type="InterPro" id="IPR013830">
    <property type="entry name" value="SGNH_hydro"/>
</dbReference>
<proteinExistence type="predicted"/>
<evidence type="ECO:0000313" key="2">
    <source>
        <dbReference type="EMBL" id="EFH82985.1"/>
    </source>
</evidence>
<dbReference type="eggNOG" id="COG2755">
    <property type="taxonomic scope" value="Bacteria"/>
</dbReference>
<name>D6U3J5_KTERA</name>
<keyword evidence="3" id="KW-1185">Reference proteome</keyword>
<dbReference type="InParanoid" id="D6U3J5"/>
<dbReference type="InterPro" id="IPR036514">
    <property type="entry name" value="SGNH_hydro_sf"/>
</dbReference>
<dbReference type="PANTHER" id="PTHR43784:SF2">
    <property type="entry name" value="GDSL-LIKE LIPASE_ACYLHYDROLASE, PUTATIVE (AFU_ORTHOLOGUE AFUA_2G00820)-RELATED"/>
    <property type="match status" value="1"/>
</dbReference>
<sequence length="396" mass="43756">MHADTRKQQDVQSLPLASDSGSNWRGAWYAAPMQMQPAHFTGRTLSQIVHLHAGGSQIRLRFSNRYGEHPLVLTSISVGRSIFGLVQERPSQPVLFQGQERVSIEAGREIVSDPIHLQVEAFSNLVINFIVAEGDIFTGHLIASQTSYVSTLGARSASTITAVEELLPSYPLMTTAWWAVTGVDVLPEKPINVVVTLGDSTTDGAFSTIDANRRYPDYLARRLAAAGEAGFMSVLNAGISWNELLTTRFSAAGEMTLHRLAWDVLEQVAVTDVIVQIGINDLRNDAQATTMIDGLQQLATLLRERRPRIFGSTILPGSYTPEQVAQWRIVNTWLREQGTQWFDAIFDFAAALRHPEDETRLDPRCNSGDDIHPNDTGYQRMAETIDITQLAGNLIC</sequence>
<dbReference type="InterPro" id="IPR053140">
    <property type="entry name" value="GDSL_Rv0518-like"/>
</dbReference>
<dbReference type="SUPFAM" id="SSF52266">
    <property type="entry name" value="SGNH hydrolase"/>
    <property type="match status" value="1"/>
</dbReference>
<dbReference type="Gene3D" id="3.40.50.1110">
    <property type="entry name" value="SGNH hydrolase"/>
    <property type="match status" value="1"/>
</dbReference>
<comment type="caution">
    <text evidence="2">The sequence shown here is derived from an EMBL/GenBank/DDBJ whole genome shotgun (WGS) entry which is preliminary data.</text>
</comment>
<feature type="domain" description="SGNH hydrolase-type esterase" evidence="1">
    <location>
        <begin position="197"/>
        <end position="380"/>
    </location>
</feature>
<protein>
    <submittedName>
        <fullName evidence="2">Lipolytic protein G-D-S-L family</fullName>
    </submittedName>
</protein>
<dbReference type="Proteomes" id="UP000004508">
    <property type="component" value="Unassembled WGS sequence"/>
</dbReference>